<keyword evidence="2" id="KW-1185">Reference proteome</keyword>
<dbReference type="PANTHER" id="PTHR42085:SF1">
    <property type="entry name" value="F-BOX DOMAIN-CONTAINING PROTEIN"/>
    <property type="match status" value="1"/>
</dbReference>
<dbReference type="AlphaFoldDB" id="A0A9P4UQA4"/>
<accession>A0A9P4UQA4</accession>
<name>A0A9P4UQA4_9PEZI</name>
<evidence type="ECO:0000313" key="2">
    <source>
        <dbReference type="Proteomes" id="UP000799441"/>
    </source>
</evidence>
<evidence type="ECO:0000313" key="1">
    <source>
        <dbReference type="EMBL" id="KAF2722624.1"/>
    </source>
</evidence>
<dbReference type="EMBL" id="MU003781">
    <property type="protein sequence ID" value="KAF2722624.1"/>
    <property type="molecule type" value="Genomic_DNA"/>
</dbReference>
<gene>
    <name evidence="1" type="ORF">K431DRAFT_293262</name>
</gene>
<dbReference type="PANTHER" id="PTHR42085">
    <property type="entry name" value="F-BOX DOMAIN-CONTAINING PROTEIN"/>
    <property type="match status" value="1"/>
</dbReference>
<sequence length="159" mass="18433">MEHSNSNSNMSILFHLPGELRNEIYSLVLAGKDNRIIISSLPGSDHMYNRNQRPRLSLLQSCKSIRAETLPIYYGWNRFQILDAIKDLEAAFEFVESVEPGHRVFLRQVEVPTFDAPRAVEGMQKRGFELVTQLPKEIRDNFFTPKWLTFRHVDAEAVK</sequence>
<dbReference type="OrthoDB" id="62952at2759"/>
<organism evidence="1 2">
    <name type="scientific">Polychaeton citri CBS 116435</name>
    <dbReference type="NCBI Taxonomy" id="1314669"/>
    <lineage>
        <taxon>Eukaryota</taxon>
        <taxon>Fungi</taxon>
        <taxon>Dikarya</taxon>
        <taxon>Ascomycota</taxon>
        <taxon>Pezizomycotina</taxon>
        <taxon>Dothideomycetes</taxon>
        <taxon>Dothideomycetidae</taxon>
        <taxon>Capnodiales</taxon>
        <taxon>Capnodiaceae</taxon>
        <taxon>Polychaeton</taxon>
    </lineage>
</organism>
<proteinExistence type="predicted"/>
<protein>
    <submittedName>
        <fullName evidence="1">Uncharacterized protein</fullName>
    </submittedName>
</protein>
<dbReference type="Proteomes" id="UP000799441">
    <property type="component" value="Unassembled WGS sequence"/>
</dbReference>
<comment type="caution">
    <text evidence="1">The sequence shown here is derived from an EMBL/GenBank/DDBJ whole genome shotgun (WGS) entry which is preliminary data.</text>
</comment>
<reference evidence="1" key="1">
    <citation type="journal article" date="2020" name="Stud. Mycol.">
        <title>101 Dothideomycetes genomes: a test case for predicting lifestyles and emergence of pathogens.</title>
        <authorList>
            <person name="Haridas S."/>
            <person name="Albert R."/>
            <person name="Binder M."/>
            <person name="Bloem J."/>
            <person name="Labutti K."/>
            <person name="Salamov A."/>
            <person name="Andreopoulos B."/>
            <person name="Baker S."/>
            <person name="Barry K."/>
            <person name="Bills G."/>
            <person name="Bluhm B."/>
            <person name="Cannon C."/>
            <person name="Castanera R."/>
            <person name="Culley D."/>
            <person name="Daum C."/>
            <person name="Ezra D."/>
            <person name="Gonzalez J."/>
            <person name="Henrissat B."/>
            <person name="Kuo A."/>
            <person name="Liang C."/>
            <person name="Lipzen A."/>
            <person name="Lutzoni F."/>
            <person name="Magnuson J."/>
            <person name="Mondo S."/>
            <person name="Nolan M."/>
            <person name="Ohm R."/>
            <person name="Pangilinan J."/>
            <person name="Park H.-J."/>
            <person name="Ramirez L."/>
            <person name="Alfaro M."/>
            <person name="Sun H."/>
            <person name="Tritt A."/>
            <person name="Yoshinaga Y."/>
            <person name="Zwiers L.-H."/>
            <person name="Turgeon B."/>
            <person name="Goodwin S."/>
            <person name="Spatafora J."/>
            <person name="Crous P."/>
            <person name="Grigoriev I."/>
        </authorList>
    </citation>
    <scope>NUCLEOTIDE SEQUENCE</scope>
    <source>
        <strain evidence="1">CBS 116435</strain>
    </source>
</reference>
<dbReference type="InterPro" id="IPR038883">
    <property type="entry name" value="AN11006-like"/>
</dbReference>